<dbReference type="CDD" id="cd19152">
    <property type="entry name" value="AKR_AKR15A"/>
    <property type="match status" value="1"/>
</dbReference>
<dbReference type="EMBL" id="SGWQ01000007">
    <property type="protein sequence ID" value="RZS36508.1"/>
    <property type="molecule type" value="Genomic_DNA"/>
</dbReference>
<name>A0A4Q7KIW8_9PSEU</name>
<dbReference type="PANTHER" id="PTHR42686:SF1">
    <property type="entry name" value="GH17980P-RELATED"/>
    <property type="match status" value="1"/>
</dbReference>
<keyword evidence="3" id="KW-1185">Reference proteome</keyword>
<feature type="domain" description="NADP-dependent oxidoreductase" evidence="1">
    <location>
        <begin position="16"/>
        <end position="312"/>
    </location>
</feature>
<evidence type="ECO:0000259" key="1">
    <source>
        <dbReference type="Pfam" id="PF00248"/>
    </source>
</evidence>
<comment type="caution">
    <text evidence="2">The sequence shown here is derived from an EMBL/GenBank/DDBJ whole genome shotgun (WGS) entry which is preliminary data.</text>
</comment>
<dbReference type="InterPro" id="IPR020471">
    <property type="entry name" value="AKR"/>
</dbReference>
<dbReference type="Gene3D" id="3.20.20.100">
    <property type="entry name" value="NADP-dependent oxidoreductase domain"/>
    <property type="match status" value="1"/>
</dbReference>
<gene>
    <name evidence="2" type="ORF">EV193_107189</name>
</gene>
<organism evidence="2 3">
    <name type="scientific">Herbihabitans rhizosphaerae</name>
    <dbReference type="NCBI Taxonomy" id="1872711"/>
    <lineage>
        <taxon>Bacteria</taxon>
        <taxon>Bacillati</taxon>
        <taxon>Actinomycetota</taxon>
        <taxon>Actinomycetes</taxon>
        <taxon>Pseudonocardiales</taxon>
        <taxon>Pseudonocardiaceae</taxon>
        <taxon>Herbihabitans</taxon>
    </lineage>
</organism>
<protein>
    <submittedName>
        <fullName evidence="2">D-threo-aldose 1-dehydrogenase</fullName>
    </submittedName>
</protein>
<dbReference type="AlphaFoldDB" id="A0A4Q7KIW8"/>
<reference evidence="2 3" key="1">
    <citation type="submission" date="2019-02" db="EMBL/GenBank/DDBJ databases">
        <title>Genomic Encyclopedia of Type Strains, Phase IV (KMG-IV): sequencing the most valuable type-strain genomes for metagenomic binning, comparative biology and taxonomic classification.</title>
        <authorList>
            <person name="Goeker M."/>
        </authorList>
    </citation>
    <scope>NUCLEOTIDE SEQUENCE [LARGE SCALE GENOMIC DNA]</scope>
    <source>
        <strain evidence="2 3">DSM 101727</strain>
    </source>
</reference>
<dbReference type="Pfam" id="PF00248">
    <property type="entry name" value="Aldo_ket_red"/>
    <property type="match status" value="1"/>
</dbReference>
<accession>A0A4Q7KIW8</accession>
<dbReference type="InterPro" id="IPR023210">
    <property type="entry name" value="NADP_OxRdtase_dom"/>
</dbReference>
<sequence>MKTAVVGRTGVRVSALGFGAADIGNLYTAIDPEVARSTVDAAWEAGVRYFDTAPHYGLGLSERRLGEALRDRPRDEYTVSTKVGRLLVPNPAGGGRRDAEFDVPADLTRRFDFSADGVRRSLESSVDRLGLSHVDIALMHDPDEHWEQAISEAYPALHELRAQGVVRAIGVGMNQWPMLARFVRETDLDVVMLASRYTLLEQPALRALLPACAQRCVSVLAAGVFNSGLLAVDDPAPDARYDYRPAPPEVREKALRIKEICALHGVSLPGAAIAFVLAHPAVVSAVVGTRSPEQARRNVALCDAGVPPELWTDLAAKGLIP</sequence>
<dbReference type="GO" id="GO:0016491">
    <property type="term" value="F:oxidoreductase activity"/>
    <property type="evidence" value="ECO:0007669"/>
    <property type="project" value="InterPro"/>
</dbReference>
<dbReference type="SUPFAM" id="SSF51430">
    <property type="entry name" value="NAD(P)-linked oxidoreductase"/>
    <property type="match status" value="1"/>
</dbReference>
<dbReference type="OrthoDB" id="9768851at2"/>
<dbReference type="PANTHER" id="PTHR42686">
    <property type="entry name" value="GH17980P-RELATED"/>
    <property type="match status" value="1"/>
</dbReference>
<dbReference type="GO" id="GO:0005829">
    <property type="term" value="C:cytosol"/>
    <property type="evidence" value="ECO:0007669"/>
    <property type="project" value="TreeGrafter"/>
</dbReference>
<dbReference type="InterPro" id="IPR036812">
    <property type="entry name" value="NAD(P)_OxRdtase_dom_sf"/>
</dbReference>
<evidence type="ECO:0000313" key="3">
    <source>
        <dbReference type="Proteomes" id="UP000294257"/>
    </source>
</evidence>
<dbReference type="Proteomes" id="UP000294257">
    <property type="component" value="Unassembled WGS sequence"/>
</dbReference>
<evidence type="ECO:0000313" key="2">
    <source>
        <dbReference type="EMBL" id="RZS36508.1"/>
    </source>
</evidence>
<proteinExistence type="predicted"/>
<dbReference type="RefSeq" id="WP_130345994.1">
    <property type="nucleotide sequence ID" value="NZ_SGWQ01000007.1"/>
</dbReference>